<reference evidence="2 3" key="1">
    <citation type="submission" date="2018-03" db="EMBL/GenBank/DDBJ databases">
        <title>The ancient ancestry and fast evolution of plastids.</title>
        <authorList>
            <person name="Moore K.R."/>
            <person name="Magnabosco C."/>
            <person name="Momper L."/>
            <person name="Gold D.A."/>
            <person name="Bosak T."/>
            <person name="Fournier G.P."/>
        </authorList>
    </citation>
    <scope>NUCLEOTIDE SEQUENCE [LARGE SCALE GENOMIC DNA]</scope>
    <source>
        <strain evidence="2 3">CCALA 016</strain>
    </source>
</reference>
<dbReference type="PANTHER" id="PTHR28243:SF1">
    <property type="entry name" value="PYRIDOXAMINE 5'-PHOSPHATE OXIDASE ALR4036 FAMILY FMN-BINDING DOMAIN-CONTAINING PROTEIN"/>
    <property type="match status" value="1"/>
</dbReference>
<evidence type="ECO:0000259" key="1">
    <source>
        <dbReference type="Pfam" id="PF12766"/>
    </source>
</evidence>
<dbReference type="RefSeq" id="WP_106457362.1">
    <property type="nucleotide sequence ID" value="NZ_PXOH01000013.1"/>
</dbReference>
<dbReference type="Pfam" id="PF12766">
    <property type="entry name" value="Pyridox_oxase_2"/>
    <property type="match status" value="1"/>
</dbReference>
<protein>
    <submittedName>
        <fullName evidence="2">Pyridoxamine 5'-phosphate oxidase</fullName>
    </submittedName>
</protein>
<accession>A0A2T1LWV9</accession>
<name>A0A2T1LWV9_9CHRO</name>
<dbReference type="InterPro" id="IPR024015">
    <property type="entry name" value="Pyridox_Oxase_FMN-dep_Alr4036"/>
</dbReference>
<sequence>MEAENLALWRSSIARALHRNRSLPQSRYFQLATVNKNGHPANRTVVYRGFRDKTNQIQIISDLRSDKIEQINYSPWAEICWYFSQTREQFRLTGTIQIISASDESLQPVRLNVWQQLSDAARLQFAWPNPKSPRIAEKEAFFPPSPSIDEPLPNFCLLLFNPIMVDHLELRGEPQNRWIYQLNELNDWIIESVNP</sequence>
<feature type="domain" description="Pyridoxamine 5'-phosphate oxidase Alr4036 family FMN-binding" evidence="1">
    <location>
        <begin position="7"/>
        <end position="99"/>
    </location>
</feature>
<dbReference type="InterPro" id="IPR024624">
    <property type="entry name" value="Pyridox_Oxase_Alr4036_FMN-bd"/>
</dbReference>
<evidence type="ECO:0000313" key="3">
    <source>
        <dbReference type="Proteomes" id="UP000239001"/>
    </source>
</evidence>
<dbReference type="GO" id="GO:0010181">
    <property type="term" value="F:FMN binding"/>
    <property type="evidence" value="ECO:0007669"/>
    <property type="project" value="InterPro"/>
</dbReference>
<dbReference type="PANTHER" id="PTHR28243">
    <property type="entry name" value="AGL049CP"/>
    <property type="match status" value="1"/>
</dbReference>
<dbReference type="NCBIfam" id="TIGR04026">
    <property type="entry name" value="PPOX_FMN_cyano"/>
    <property type="match status" value="1"/>
</dbReference>
<dbReference type="Gene3D" id="2.30.110.10">
    <property type="entry name" value="Electron Transport, Fmn-binding Protein, Chain A"/>
    <property type="match status" value="1"/>
</dbReference>
<evidence type="ECO:0000313" key="2">
    <source>
        <dbReference type="EMBL" id="PSF36645.1"/>
    </source>
</evidence>
<dbReference type="Proteomes" id="UP000239001">
    <property type="component" value="Unassembled WGS sequence"/>
</dbReference>
<dbReference type="OrthoDB" id="5736591at2"/>
<comment type="caution">
    <text evidence="2">The sequence shown here is derived from an EMBL/GenBank/DDBJ whole genome shotgun (WGS) entry which is preliminary data.</text>
</comment>
<dbReference type="AlphaFoldDB" id="A0A2T1LWV9"/>
<reference evidence="2 3" key="2">
    <citation type="submission" date="2018-03" db="EMBL/GenBank/DDBJ databases">
        <authorList>
            <person name="Keele B.F."/>
        </authorList>
    </citation>
    <scope>NUCLEOTIDE SEQUENCE [LARGE SCALE GENOMIC DNA]</scope>
    <source>
        <strain evidence="2 3">CCALA 016</strain>
    </source>
</reference>
<proteinExistence type="predicted"/>
<gene>
    <name evidence="2" type="ORF">C7H19_13280</name>
</gene>
<organism evidence="2 3">
    <name type="scientific">Aphanothece hegewaldii CCALA 016</name>
    <dbReference type="NCBI Taxonomy" id="2107694"/>
    <lineage>
        <taxon>Bacteria</taxon>
        <taxon>Bacillati</taxon>
        <taxon>Cyanobacteriota</taxon>
        <taxon>Cyanophyceae</taxon>
        <taxon>Oscillatoriophycideae</taxon>
        <taxon>Chroococcales</taxon>
        <taxon>Aphanothecaceae</taxon>
        <taxon>Aphanothece</taxon>
    </lineage>
</organism>
<dbReference type="EMBL" id="PXOH01000013">
    <property type="protein sequence ID" value="PSF36645.1"/>
    <property type="molecule type" value="Genomic_DNA"/>
</dbReference>
<dbReference type="InterPro" id="IPR012349">
    <property type="entry name" value="Split_barrel_FMN-bd"/>
</dbReference>
<dbReference type="SUPFAM" id="SSF50475">
    <property type="entry name" value="FMN-binding split barrel"/>
    <property type="match status" value="1"/>
</dbReference>
<keyword evidence="3" id="KW-1185">Reference proteome</keyword>